<name>A6JJB8_RAT</name>
<sequence>MSAYMMYCGPLCQQQQQQQQTVQFTSLAVIVFISIKILT</sequence>
<reference evidence="1 2" key="1">
    <citation type="submission" date="2005-09" db="EMBL/GenBank/DDBJ databases">
        <authorList>
            <person name="Mural R.J."/>
            <person name="Li P.W."/>
            <person name="Adams M.D."/>
            <person name="Amanatides P.G."/>
            <person name="Baden-Tillson H."/>
            <person name="Barnstead M."/>
            <person name="Chin S.H."/>
            <person name="Dew I."/>
            <person name="Evans C.A."/>
            <person name="Ferriera S."/>
            <person name="Flanigan M."/>
            <person name="Fosler C."/>
            <person name="Glodek A."/>
            <person name="Gu Z."/>
            <person name="Holt R.A."/>
            <person name="Jennings D."/>
            <person name="Kraft C.L."/>
            <person name="Lu F."/>
            <person name="Nguyen T."/>
            <person name="Nusskern D.R."/>
            <person name="Pfannkoch C.M."/>
            <person name="Sitter C."/>
            <person name="Sutton G.G."/>
            <person name="Venter J.C."/>
            <person name="Wang Z."/>
            <person name="Woodage T."/>
            <person name="Zheng X.H."/>
            <person name="Zhong F."/>
        </authorList>
    </citation>
    <scope>NUCLEOTIDE SEQUENCE [LARGE SCALE GENOMIC DNA]</scope>
    <source>
        <strain>BN</strain>
        <strain evidence="2">Sprague-Dawley</strain>
    </source>
</reference>
<organism evidence="1 2">
    <name type="scientific">Rattus norvegicus</name>
    <name type="common">Rat</name>
    <dbReference type="NCBI Taxonomy" id="10116"/>
    <lineage>
        <taxon>Eukaryota</taxon>
        <taxon>Metazoa</taxon>
        <taxon>Chordata</taxon>
        <taxon>Craniata</taxon>
        <taxon>Vertebrata</taxon>
        <taxon>Euteleostomi</taxon>
        <taxon>Mammalia</taxon>
        <taxon>Eutheria</taxon>
        <taxon>Euarchontoglires</taxon>
        <taxon>Glires</taxon>
        <taxon>Rodentia</taxon>
        <taxon>Myomorpha</taxon>
        <taxon>Muroidea</taxon>
        <taxon>Muridae</taxon>
        <taxon>Murinae</taxon>
        <taxon>Rattus</taxon>
    </lineage>
</organism>
<proteinExistence type="predicted"/>
<dbReference type="EMBL" id="CH473987">
    <property type="protein sequence ID" value="EDM18614.1"/>
    <property type="molecule type" value="Genomic_DNA"/>
</dbReference>
<dbReference type="AlphaFoldDB" id="A6JJB8"/>
<evidence type="ECO:0000313" key="1">
    <source>
        <dbReference type="EMBL" id="EDM18614.1"/>
    </source>
</evidence>
<dbReference type="Proteomes" id="UP000234681">
    <property type="component" value="Chromosome 9"/>
</dbReference>
<accession>A6JJB8</accession>
<protein>
    <submittedName>
        <fullName evidence="1">RCG43446</fullName>
    </submittedName>
</protein>
<gene>
    <name evidence="1" type="ORF">rCG_43446</name>
</gene>
<evidence type="ECO:0000313" key="2">
    <source>
        <dbReference type="Proteomes" id="UP000234681"/>
    </source>
</evidence>